<protein>
    <recommendedName>
        <fullName evidence="5">DUF1343 domain-containing protein</fullName>
    </recommendedName>
</protein>
<dbReference type="AlphaFoldDB" id="A0A2A6FV46"/>
<gene>
    <name evidence="3" type="ORF">B5766_00300</name>
</gene>
<dbReference type="PANTHER" id="PTHR42915">
    <property type="entry name" value="HYPOTHETICAL 460 KDA PROTEIN IN FEUA-SIGW INTERGENIC REGION [PRECURSOR]"/>
    <property type="match status" value="1"/>
</dbReference>
<dbReference type="EMBL" id="NAEP01000009">
    <property type="protein sequence ID" value="PDQ36520.1"/>
    <property type="molecule type" value="Genomic_DNA"/>
</dbReference>
<organism evidence="3 4">
    <name type="scientific">Candidatus Lumbricidiphila eiseniae</name>
    <dbReference type="NCBI Taxonomy" id="1969409"/>
    <lineage>
        <taxon>Bacteria</taxon>
        <taxon>Bacillati</taxon>
        <taxon>Actinomycetota</taxon>
        <taxon>Actinomycetes</taxon>
        <taxon>Micrococcales</taxon>
        <taxon>Microbacteriaceae</taxon>
        <taxon>Candidatus Lumbricidiphila</taxon>
    </lineage>
</organism>
<evidence type="ECO:0000313" key="3">
    <source>
        <dbReference type="EMBL" id="PDQ36520.1"/>
    </source>
</evidence>
<dbReference type="InterPro" id="IPR048503">
    <property type="entry name" value="NamZ_C"/>
</dbReference>
<dbReference type="GO" id="GO:0033922">
    <property type="term" value="F:peptidoglycan beta-N-acetylmuramidase activity"/>
    <property type="evidence" value="ECO:0007669"/>
    <property type="project" value="InterPro"/>
</dbReference>
<comment type="caution">
    <text evidence="3">The sequence shown here is derived from an EMBL/GenBank/DDBJ whole genome shotgun (WGS) entry which is preliminary data.</text>
</comment>
<proteinExistence type="predicted"/>
<feature type="domain" description="Peptidoglycan beta-N-acetylmuramidase NamZ N-terminal" evidence="1">
    <location>
        <begin position="25"/>
        <end position="232"/>
    </location>
</feature>
<evidence type="ECO:0000259" key="1">
    <source>
        <dbReference type="Pfam" id="PF07075"/>
    </source>
</evidence>
<sequence>MAQQRTQTGADIVIEAPQILGGGKIGLLTNFTGTTPDLGRTIDALLGAGVPITTLFGPEHGLNGSVQAGETETSRHDSRSKLPIVETYLKSGIALDELLDASGVNTIVFDMQDLGVRFFTYIWSLYDCLESAARTGIRVVVLDRPNPLGGTVVSGPGLDTNGFASFVGRSDVHQRHGLTAGELARLFAARDLPTRGLTVDLEVVAMRDWDAGRDFDATGLPWVPPSPNMPTLDTAFAFAGTGLFEGTSVSEGRGTTRPFEMLGAPYIDGRLAATVRDRGVSGVLFREIWFAPTFHKYAGQTLRGVQLHITDRAAFDPVGVGLLLLETIADLYPDQFRFLEPGERGDVGECGYGVDRLWGSASLRESLASGTPLSSLNPGVRAVSEIYGDDVLLYPRVSCL</sequence>
<dbReference type="Gene3D" id="3.90.1150.140">
    <property type="match status" value="1"/>
</dbReference>
<dbReference type="Pfam" id="PF20732">
    <property type="entry name" value="NamZ_C"/>
    <property type="match status" value="1"/>
</dbReference>
<evidence type="ECO:0008006" key="5">
    <source>
        <dbReference type="Google" id="ProtNLM"/>
    </source>
</evidence>
<name>A0A2A6FV46_9MICO</name>
<dbReference type="Proteomes" id="UP000219994">
    <property type="component" value="Unassembled WGS sequence"/>
</dbReference>
<dbReference type="PANTHER" id="PTHR42915:SF1">
    <property type="entry name" value="PEPTIDOGLYCAN BETA-N-ACETYLMURAMIDASE NAMZ"/>
    <property type="match status" value="1"/>
</dbReference>
<dbReference type="InterPro" id="IPR008302">
    <property type="entry name" value="NamZ"/>
</dbReference>
<dbReference type="Gene3D" id="3.40.50.12170">
    <property type="entry name" value="Uncharacterised protein PF07075, DUF1343"/>
    <property type="match status" value="1"/>
</dbReference>
<reference evidence="4" key="1">
    <citation type="submission" date="2017-03" db="EMBL/GenBank/DDBJ databases">
        <authorList>
            <person name="Lund M.B."/>
        </authorList>
    </citation>
    <scope>NUCLEOTIDE SEQUENCE [LARGE SCALE GENOMIC DNA]</scope>
</reference>
<feature type="domain" description="Peptidoglycan beta-N-acetylmuramidase NamZ C-terminal" evidence="2">
    <location>
        <begin position="237"/>
        <end position="379"/>
    </location>
</feature>
<evidence type="ECO:0000259" key="2">
    <source>
        <dbReference type="Pfam" id="PF20732"/>
    </source>
</evidence>
<dbReference type="Pfam" id="PF07075">
    <property type="entry name" value="NamZ_N"/>
    <property type="match status" value="1"/>
</dbReference>
<evidence type="ECO:0000313" key="4">
    <source>
        <dbReference type="Proteomes" id="UP000219994"/>
    </source>
</evidence>
<dbReference type="PIRSF" id="PIRSF016719">
    <property type="entry name" value="UCP016719"/>
    <property type="match status" value="1"/>
</dbReference>
<accession>A0A2A6FV46</accession>
<dbReference type="InterPro" id="IPR048502">
    <property type="entry name" value="NamZ_N"/>
</dbReference>